<feature type="domain" description="CBS" evidence="15">
    <location>
        <begin position="690"/>
        <end position="750"/>
    </location>
</feature>
<keyword evidence="5" id="KW-0677">Repeat</keyword>
<feature type="transmembrane region" description="Helical" evidence="14">
    <location>
        <begin position="620"/>
        <end position="647"/>
    </location>
</feature>
<dbReference type="FunFam" id="1.10.3080.10:FF:000004">
    <property type="entry name" value="Chloride channel ClC3"/>
    <property type="match status" value="1"/>
</dbReference>
<dbReference type="PRINTS" id="PR01120">
    <property type="entry name" value="CLCHANNELPLT"/>
</dbReference>
<keyword evidence="9 13" id="KW-0129">CBS domain</keyword>
<dbReference type="PROSITE" id="PS51371">
    <property type="entry name" value="CBS"/>
    <property type="match status" value="2"/>
</dbReference>
<feature type="transmembrane region" description="Helical" evidence="14">
    <location>
        <begin position="473"/>
        <end position="495"/>
    </location>
</feature>
<dbReference type="GO" id="GO:0034707">
    <property type="term" value="C:chloride channel complex"/>
    <property type="evidence" value="ECO:0007669"/>
    <property type="project" value="UniProtKB-KW"/>
</dbReference>
<protein>
    <recommendedName>
        <fullName evidence="14">Chloride channel protein</fullName>
    </recommendedName>
</protein>
<dbReference type="CDD" id="cd03685">
    <property type="entry name" value="ClC_6_like"/>
    <property type="match status" value="1"/>
</dbReference>
<dbReference type="OMA" id="MFLKINM"/>
<proteinExistence type="inferred from homology"/>
<name>A0A3Q7I7S6_SOLLC</name>
<feature type="transmembrane region" description="Helical" evidence="14">
    <location>
        <begin position="266"/>
        <end position="285"/>
    </location>
</feature>
<feature type="transmembrane region" description="Helical" evidence="14">
    <location>
        <begin position="114"/>
        <end position="144"/>
    </location>
</feature>
<dbReference type="InterPro" id="IPR014743">
    <property type="entry name" value="Cl-channel_core"/>
</dbReference>
<dbReference type="SMART" id="SM00116">
    <property type="entry name" value="CBS"/>
    <property type="match status" value="2"/>
</dbReference>
<evidence type="ECO:0000256" key="11">
    <source>
        <dbReference type="ARBA" id="ARBA00023173"/>
    </source>
</evidence>
<dbReference type="PRINTS" id="PR00762">
    <property type="entry name" value="CLCHANNEL"/>
</dbReference>
<dbReference type="Gene3D" id="3.10.580.10">
    <property type="entry name" value="CBS-domain"/>
    <property type="match status" value="1"/>
</dbReference>
<evidence type="ECO:0000256" key="9">
    <source>
        <dbReference type="ARBA" id="ARBA00023122"/>
    </source>
</evidence>
<evidence type="ECO:0000259" key="15">
    <source>
        <dbReference type="PROSITE" id="PS51371"/>
    </source>
</evidence>
<feature type="transmembrane region" description="Helical" evidence="14">
    <location>
        <begin position="66"/>
        <end position="94"/>
    </location>
</feature>
<dbReference type="Pfam" id="PF00571">
    <property type="entry name" value="CBS"/>
    <property type="match status" value="1"/>
</dbReference>
<dbReference type="SMR" id="A0A3Q7I7S6"/>
<keyword evidence="6" id="KW-0407">Ion channel</keyword>
<keyword evidence="6" id="KW-0851">Voltage-gated channel</keyword>
<feature type="transmembrane region" description="Helical" evidence="14">
    <location>
        <begin position="595"/>
        <end position="614"/>
    </location>
</feature>
<comment type="subcellular location">
    <subcellularLocation>
        <location evidence="1 14">Membrane</location>
        <topology evidence="1 14">Multi-pass membrane protein</topology>
    </subcellularLocation>
</comment>
<keyword evidence="12 14" id="KW-0868">Chloride</keyword>
<keyword evidence="7 14" id="KW-1133">Transmembrane helix</keyword>
<dbReference type="InterPro" id="IPR002251">
    <property type="entry name" value="Cl_channel_pln"/>
</dbReference>
<evidence type="ECO:0000256" key="8">
    <source>
        <dbReference type="ARBA" id="ARBA00023065"/>
    </source>
</evidence>
<evidence type="ECO:0000313" key="16">
    <source>
        <dbReference type="EnsemblPlants" id="Solyc09g075800.3.1"/>
    </source>
</evidence>
<keyword evidence="3 14" id="KW-0813">Transport</keyword>
<evidence type="ECO:0000256" key="1">
    <source>
        <dbReference type="ARBA" id="ARBA00004141"/>
    </source>
</evidence>
<reference evidence="16" key="2">
    <citation type="submission" date="2019-01" db="UniProtKB">
        <authorList>
            <consortium name="EnsemblPlants"/>
        </authorList>
    </citation>
    <scope>IDENTIFICATION</scope>
    <source>
        <strain evidence="16">cv. Heinz 1706</strain>
    </source>
</reference>
<dbReference type="FunCoup" id="A0A3Q7I7S6">
    <property type="interactions" value="2586"/>
</dbReference>
<dbReference type="GO" id="GO:0005247">
    <property type="term" value="F:voltage-gated chloride channel activity"/>
    <property type="evidence" value="ECO:0007669"/>
    <property type="project" value="InterPro"/>
</dbReference>
<dbReference type="Pfam" id="PF00654">
    <property type="entry name" value="Voltage_CLC"/>
    <property type="match status" value="2"/>
</dbReference>
<dbReference type="InterPro" id="IPR001807">
    <property type="entry name" value="ClC"/>
</dbReference>
<dbReference type="Gramene" id="Solyc09g075800.3.1">
    <property type="protein sequence ID" value="Solyc09g075800.3.1"/>
    <property type="gene ID" value="Solyc09g075800.3"/>
</dbReference>
<dbReference type="InParanoid" id="A0A3Q7I7S6"/>
<feature type="transmembrane region" description="Helical" evidence="14">
    <location>
        <begin position="318"/>
        <end position="339"/>
    </location>
</feature>
<evidence type="ECO:0000313" key="17">
    <source>
        <dbReference type="Proteomes" id="UP000004994"/>
    </source>
</evidence>
<dbReference type="InterPro" id="IPR000644">
    <property type="entry name" value="CBS_dom"/>
</dbReference>
<evidence type="ECO:0000256" key="14">
    <source>
        <dbReference type="RuleBase" id="RU361221"/>
    </source>
</evidence>
<keyword evidence="4 14" id="KW-0812">Transmembrane</keyword>
<evidence type="ECO:0000256" key="12">
    <source>
        <dbReference type="ARBA" id="ARBA00023214"/>
    </source>
</evidence>
<accession>A0A3Q7I7S6</accession>
<feature type="transmembrane region" description="Helical" evidence="14">
    <location>
        <begin position="359"/>
        <end position="379"/>
    </location>
</feature>
<dbReference type="GO" id="GO:0005802">
    <property type="term" value="C:trans-Golgi network"/>
    <property type="evidence" value="ECO:0000318"/>
    <property type="project" value="GO_Central"/>
</dbReference>
<evidence type="ECO:0000256" key="3">
    <source>
        <dbReference type="ARBA" id="ARBA00022448"/>
    </source>
</evidence>
<keyword evidence="8 14" id="KW-0406">Ion transport</keyword>
<evidence type="ECO:0000256" key="10">
    <source>
        <dbReference type="ARBA" id="ARBA00023136"/>
    </source>
</evidence>
<dbReference type="SUPFAM" id="SSF81340">
    <property type="entry name" value="Clc chloride channel"/>
    <property type="match status" value="2"/>
</dbReference>
<dbReference type="PANTHER" id="PTHR11689:SF136">
    <property type="entry name" value="H(+)_CL(-) EXCHANGE TRANSPORTER 7"/>
    <property type="match status" value="1"/>
</dbReference>
<keyword evidence="11" id="KW-0869">Chloride channel</keyword>
<dbReference type="InterPro" id="IPR046342">
    <property type="entry name" value="CBS_dom_sf"/>
</dbReference>
<evidence type="ECO:0000256" key="6">
    <source>
        <dbReference type="ARBA" id="ARBA00022882"/>
    </source>
</evidence>
<evidence type="ECO:0000256" key="13">
    <source>
        <dbReference type="PROSITE-ProRule" id="PRU00703"/>
    </source>
</evidence>
<sequence length="911" mass="100094">MLSDHFQNGVETAKLMWSRIPATEEEEVGEVGPSRKGNGSTVESLDYEVVENFAYREEQAKRGKLYMGYVVLVKWFLALLIGIGTGLAAVFINLSVENFAGWKFSLTFQIIQKSYFAGFLVYILINLVLVLSSVYIITCFAPAASGSGIPEIKGYLNGIDTHGILLFRTLIGKIFGSIGSVGGGLALGKEGPLVHIGACIASLLGQGGSTKYHLRSRWLQVFSSERDRRDLVTCGCAAGVAAAFRAPVGGVLFALEEVTSWWRSQLMWRVFFTSAIVAVVVRTAMGWCKDGNCGHFGAGGFIIWDISGGQEDYSFEELLPMAFIGVIGGLLGALFNQLTLYMAHWRRNYLHKNGIRVKIIEACLISVITSAISFGLPLFRRCTPCPEADANSGIECPQAPGMFGNYVNFYCQNSKEYNDLATIFFNTQDDAIRNLFSAKTAHEFSAQGLLTFLVMFYTLAVVTFGTAVPAGQFVPGIMIGSTYGRLVGMFVVSFYKKLNIEEGTGEISQLTGADPLMFKEQSIGVGVQEESQLLGLCSILNKIRPSLRGCSENLPCSLPPSAEPSYYNGVKGNVSVSALYQLDLTIVVDDHQDNIFLVTTGGVSYALLGAASFLGGSMRMTVSLCVIMVEITNNLKLLPLIMLVLLISKAVGDAFNEGLYEEQARLRSIPLLESRPKYQMRYMTAKEACGSQNVVYFPRVVKVSDIVSILRSNDHNGFPVVDHSRSGETLVIGLILRSHLLVLLQSKVDFQHSPLPCDSRGDLLPIRHNLCEFVKPVSSKGISLRDIHFTPDDLEMYIDLAPFLNPSPYVVPEDMSLTKVENKNSFLHMPLRLSLAMVYNLFRQLGLRHLLVVPRPARVIGMITRKDLILEDNDDPTAVELQSTSVRGTQSNHRVIKRKGDAQQPLLDGLL</sequence>
<dbReference type="PANTHER" id="PTHR11689">
    <property type="entry name" value="CHLORIDE CHANNEL PROTEIN CLC FAMILY MEMBER"/>
    <property type="match status" value="1"/>
</dbReference>
<dbReference type="EnsemblPlants" id="Solyc09g075800.3.1">
    <property type="protein sequence ID" value="Solyc09g075800.3.1"/>
    <property type="gene ID" value="Solyc09g075800.3"/>
</dbReference>
<dbReference type="STRING" id="4081.A0A3Q7I7S6"/>
<evidence type="ECO:0000256" key="7">
    <source>
        <dbReference type="ARBA" id="ARBA00022989"/>
    </source>
</evidence>
<keyword evidence="17" id="KW-1185">Reference proteome</keyword>
<dbReference type="GO" id="GO:0022857">
    <property type="term" value="F:transmembrane transporter activity"/>
    <property type="evidence" value="ECO:0000318"/>
    <property type="project" value="GO_Central"/>
</dbReference>
<dbReference type="SUPFAM" id="SSF54631">
    <property type="entry name" value="CBS-domain pair"/>
    <property type="match status" value="1"/>
</dbReference>
<evidence type="ECO:0000256" key="5">
    <source>
        <dbReference type="ARBA" id="ARBA00022737"/>
    </source>
</evidence>
<reference evidence="16" key="1">
    <citation type="journal article" date="2012" name="Nature">
        <title>The tomato genome sequence provides insights into fleshy fruit evolution.</title>
        <authorList>
            <consortium name="Tomato Genome Consortium"/>
        </authorList>
    </citation>
    <scope>NUCLEOTIDE SEQUENCE [LARGE SCALE GENOMIC DNA]</scope>
    <source>
        <strain evidence="16">cv. Heinz 1706</strain>
    </source>
</reference>
<dbReference type="AlphaFoldDB" id="A0A3Q7I7S6"/>
<dbReference type="Gene3D" id="1.10.3080.10">
    <property type="entry name" value="Clc chloride channel"/>
    <property type="match status" value="1"/>
</dbReference>
<dbReference type="CDD" id="cd04591">
    <property type="entry name" value="CBS_pair_voltage-gated_CLC_euk_bac"/>
    <property type="match status" value="1"/>
</dbReference>
<evidence type="ECO:0000256" key="2">
    <source>
        <dbReference type="ARBA" id="ARBA00009476"/>
    </source>
</evidence>
<comment type="similarity">
    <text evidence="2 14">Belongs to the chloride channel (TC 2.A.49) family.</text>
</comment>
<dbReference type="InterPro" id="IPR051280">
    <property type="entry name" value="Cl-channel/antiporter"/>
</dbReference>
<feature type="transmembrane region" description="Helical" evidence="14">
    <location>
        <begin position="165"/>
        <end position="187"/>
    </location>
</feature>
<keyword evidence="10 14" id="KW-0472">Membrane</keyword>
<evidence type="ECO:0000256" key="4">
    <source>
        <dbReference type="ARBA" id="ARBA00022692"/>
    </source>
</evidence>
<organism evidence="16">
    <name type="scientific">Solanum lycopersicum</name>
    <name type="common">Tomato</name>
    <name type="synonym">Lycopersicon esculentum</name>
    <dbReference type="NCBI Taxonomy" id="4081"/>
    <lineage>
        <taxon>Eukaryota</taxon>
        <taxon>Viridiplantae</taxon>
        <taxon>Streptophyta</taxon>
        <taxon>Embryophyta</taxon>
        <taxon>Tracheophyta</taxon>
        <taxon>Spermatophyta</taxon>
        <taxon>Magnoliopsida</taxon>
        <taxon>eudicotyledons</taxon>
        <taxon>Gunneridae</taxon>
        <taxon>Pentapetalae</taxon>
        <taxon>asterids</taxon>
        <taxon>lamiids</taxon>
        <taxon>Solanales</taxon>
        <taxon>Solanaceae</taxon>
        <taxon>Solanoideae</taxon>
        <taxon>Solaneae</taxon>
        <taxon>Solanum</taxon>
        <taxon>Solanum subgen. Lycopersicon</taxon>
    </lineage>
</organism>
<feature type="domain" description="CBS" evidence="15">
    <location>
        <begin position="804"/>
        <end position="879"/>
    </location>
</feature>
<feature type="transmembrane region" description="Helical" evidence="14">
    <location>
        <begin position="231"/>
        <end position="254"/>
    </location>
</feature>
<dbReference type="Proteomes" id="UP000004994">
    <property type="component" value="Chromosome 9"/>
</dbReference>
<feature type="transmembrane region" description="Helical" evidence="14">
    <location>
        <begin position="449"/>
        <end position="467"/>
    </location>
</feature>